<dbReference type="Proteomes" id="UP000277204">
    <property type="component" value="Unassembled WGS sequence"/>
</dbReference>
<dbReference type="AlphaFoldDB" id="A0A183M8B6"/>
<proteinExistence type="predicted"/>
<dbReference type="EMBL" id="UZAI01007588">
    <property type="protein sequence ID" value="VDO99621.1"/>
    <property type="molecule type" value="Genomic_DNA"/>
</dbReference>
<reference evidence="1 2" key="1">
    <citation type="submission" date="2018-11" db="EMBL/GenBank/DDBJ databases">
        <authorList>
            <consortium name="Pathogen Informatics"/>
        </authorList>
    </citation>
    <scope>NUCLEOTIDE SEQUENCE [LARGE SCALE GENOMIC DNA]</scope>
    <source>
        <strain evidence="1 2">Zambia</strain>
    </source>
</reference>
<sequence length="87" mass="10172">MNAIVIITIIKSTEKNNSKELQVIKYIGKNNEVSVLDIVRANYDSLTLRFLEDLDKIEEFESDNEDSMMFHNIFSFVIRQTIGLRRC</sequence>
<keyword evidence="2" id="KW-1185">Reference proteome</keyword>
<accession>A0A183M8B6</accession>
<dbReference type="Pfam" id="PF08427">
    <property type="entry name" value="ARMH3_C"/>
    <property type="match status" value="1"/>
</dbReference>
<name>A0A183M8B6_9TREM</name>
<dbReference type="InterPro" id="IPR013636">
    <property type="entry name" value="ARMH3_C"/>
</dbReference>
<evidence type="ECO:0000313" key="1">
    <source>
        <dbReference type="EMBL" id="VDO99621.1"/>
    </source>
</evidence>
<protein>
    <submittedName>
        <fullName evidence="1">Uncharacterized protein</fullName>
    </submittedName>
</protein>
<dbReference type="STRING" id="48269.A0A183M8B6"/>
<gene>
    <name evidence="1" type="ORF">SMRZ_LOCUS12291</name>
</gene>
<evidence type="ECO:0000313" key="2">
    <source>
        <dbReference type="Proteomes" id="UP000277204"/>
    </source>
</evidence>
<organism evidence="1 2">
    <name type="scientific">Schistosoma margrebowiei</name>
    <dbReference type="NCBI Taxonomy" id="48269"/>
    <lineage>
        <taxon>Eukaryota</taxon>
        <taxon>Metazoa</taxon>
        <taxon>Spiralia</taxon>
        <taxon>Lophotrochozoa</taxon>
        <taxon>Platyhelminthes</taxon>
        <taxon>Trematoda</taxon>
        <taxon>Digenea</taxon>
        <taxon>Strigeidida</taxon>
        <taxon>Schistosomatoidea</taxon>
        <taxon>Schistosomatidae</taxon>
        <taxon>Schistosoma</taxon>
    </lineage>
</organism>